<evidence type="ECO:0000259" key="8">
    <source>
        <dbReference type="PROSITE" id="PS50222"/>
    </source>
</evidence>
<gene>
    <name evidence="9" type="ORF">SCF082_LOCUS36185</name>
</gene>
<dbReference type="Gene3D" id="1.10.287.70">
    <property type="match status" value="1"/>
</dbReference>
<feature type="transmembrane region" description="Helical" evidence="7">
    <location>
        <begin position="247"/>
        <end position="270"/>
    </location>
</feature>
<name>A0ABP0PET7_9DINO</name>
<dbReference type="InterPro" id="IPR011992">
    <property type="entry name" value="EF-hand-dom_pair"/>
</dbReference>
<accession>A0ABP0PET7</accession>
<dbReference type="Proteomes" id="UP001642464">
    <property type="component" value="Unassembled WGS sequence"/>
</dbReference>
<feature type="transmembrane region" description="Helical" evidence="7">
    <location>
        <begin position="320"/>
        <end position="348"/>
    </location>
</feature>
<protein>
    <submittedName>
        <fullName evidence="9">L type</fullName>
    </submittedName>
</protein>
<dbReference type="PANTHER" id="PTHR10037:SF293">
    <property type="entry name" value="EF-HAND DOMAIN-CONTAINING PROTEIN"/>
    <property type="match status" value="1"/>
</dbReference>
<evidence type="ECO:0000256" key="4">
    <source>
        <dbReference type="ARBA" id="ARBA00023136"/>
    </source>
</evidence>
<dbReference type="InterPro" id="IPR005821">
    <property type="entry name" value="Ion_trans_dom"/>
</dbReference>
<dbReference type="Gene3D" id="1.10.238.10">
    <property type="entry name" value="EF-hand"/>
    <property type="match status" value="1"/>
</dbReference>
<feature type="transmembrane region" description="Helical" evidence="7">
    <location>
        <begin position="144"/>
        <end position="167"/>
    </location>
</feature>
<feature type="transmembrane region" description="Helical" evidence="7">
    <location>
        <begin position="120"/>
        <end position="138"/>
    </location>
</feature>
<evidence type="ECO:0000256" key="2">
    <source>
        <dbReference type="ARBA" id="ARBA00022692"/>
    </source>
</evidence>
<keyword evidence="2 7" id="KW-0812">Transmembrane</keyword>
<reference evidence="9 10" key="1">
    <citation type="submission" date="2024-02" db="EMBL/GenBank/DDBJ databases">
        <authorList>
            <person name="Chen Y."/>
            <person name="Shah S."/>
            <person name="Dougan E. K."/>
            <person name="Thang M."/>
            <person name="Chan C."/>
        </authorList>
    </citation>
    <scope>NUCLEOTIDE SEQUENCE [LARGE SCALE GENOMIC DNA]</scope>
</reference>
<evidence type="ECO:0000256" key="6">
    <source>
        <dbReference type="SAM" id="MobiDB-lite"/>
    </source>
</evidence>
<comment type="caution">
    <text evidence="9">The sequence shown here is derived from an EMBL/GenBank/DDBJ whole genome shotgun (WGS) entry which is preliminary data.</text>
</comment>
<dbReference type="PANTHER" id="PTHR10037">
    <property type="entry name" value="VOLTAGE-GATED CATION CHANNEL CALCIUM AND SODIUM"/>
    <property type="match status" value="1"/>
</dbReference>
<feature type="region of interest" description="Disordered" evidence="6">
    <location>
        <begin position="548"/>
        <end position="570"/>
    </location>
</feature>
<feature type="transmembrane region" description="Helical" evidence="7">
    <location>
        <begin position="179"/>
        <end position="198"/>
    </location>
</feature>
<evidence type="ECO:0000313" key="9">
    <source>
        <dbReference type="EMBL" id="CAK9074266.1"/>
    </source>
</evidence>
<dbReference type="SUPFAM" id="SSF47473">
    <property type="entry name" value="EF-hand"/>
    <property type="match status" value="1"/>
</dbReference>
<dbReference type="InterPro" id="IPR043203">
    <property type="entry name" value="VGCC_Ca_Na"/>
</dbReference>
<dbReference type="Pfam" id="PF00520">
    <property type="entry name" value="Ion_trans"/>
    <property type="match status" value="1"/>
</dbReference>
<keyword evidence="10" id="KW-1185">Reference proteome</keyword>
<evidence type="ECO:0000256" key="5">
    <source>
        <dbReference type="SAM" id="Coils"/>
    </source>
</evidence>
<comment type="subcellular location">
    <subcellularLocation>
        <location evidence="1">Membrane</location>
        <topology evidence="1">Multi-pass membrane protein</topology>
    </subcellularLocation>
</comment>
<sequence>MAELTGNEDAEIEMRMASGWLSKEEGHRLKTLLKMGEVPERTADKAKETEFWTHSTTVMLKNILLHKEFPTAFTKFLSAIGVKYIRQKIKEHDLRRADPEYVNRFPRMDALVHSDRFERAMGLIMLANAVMIGFQVSQEEKSAAGIYTVLDFIFTVCFVVELFVRALPEGWRWWCKASNIFDVIIVLATNVIPVWILLPLGIDNAVMRPFAVLRLFRAVKLGRLIRKYRRLKILWNLFQGMIGSGRILAYTLLMLGTTLFIFAVFVVVLITKNPATKDHPMVIARFQTVPEAFFTLFQIITLDSWMTELARPLGDASPLAAMIIVSAVLLVEMCLLNLVAATILNAAFERQAADYEMVAREKKEKNDKLIDDIRTLFGEMDKRGTGKLTYEEYMEAVGGNEVIQTKFVTLGIEDADELWNLIDMGNGEIAVSQFAAGLRIISEETKAKDVFTINRRVGNAERSLDHSVREMNRQIRQVQKFEQEIAEITQHLTMASRAILNLMHSCGRCIPPGQVQISEKEIEEHQEKLLKKVRPLLGTHVRQVSRLFRKSHQSHGSHPSRSRKGVQHLE</sequence>
<dbReference type="InterPro" id="IPR027359">
    <property type="entry name" value="Volt_channel_dom_sf"/>
</dbReference>
<keyword evidence="5" id="KW-0175">Coiled coil</keyword>
<evidence type="ECO:0000313" key="10">
    <source>
        <dbReference type="Proteomes" id="UP001642464"/>
    </source>
</evidence>
<dbReference type="PROSITE" id="PS50222">
    <property type="entry name" value="EF_HAND_2"/>
    <property type="match status" value="1"/>
</dbReference>
<evidence type="ECO:0000256" key="1">
    <source>
        <dbReference type="ARBA" id="ARBA00004141"/>
    </source>
</evidence>
<feature type="coiled-coil region" evidence="5">
    <location>
        <begin position="464"/>
        <end position="491"/>
    </location>
</feature>
<keyword evidence="4 7" id="KW-0472">Membrane</keyword>
<dbReference type="EMBL" id="CAXAMM010035446">
    <property type="protein sequence ID" value="CAK9074266.1"/>
    <property type="molecule type" value="Genomic_DNA"/>
</dbReference>
<keyword evidence="3 7" id="KW-1133">Transmembrane helix</keyword>
<evidence type="ECO:0000256" key="7">
    <source>
        <dbReference type="SAM" id="Phobius"/>
    </source>
</evidence>
<evidence type="ECO:0000256" key="3">
    <source>
        <dbReference type="ARBA" id="ARBA00022989"/>
    </source>
</evidence>
<feature type="domain" description="EF-hand" evidence="8">
    <location>
        <begin position="368"/>
        <end position="403"/>
    </location>
</feature>
<feature type="transmembrane region" description="Helical" evidence="7">
    <location>
        <begin position="282"/>
        <end position="300"/>
    </location>
</feature>
<dbReference type="Gene3D" id="1.20.120.350">
    <property type="entry name" value="Voltage-gated potassium channels. Chain C"/>
    <property type="match status" value="1"/>
</dbReference>
<proteinExistence type="predicted"/>
<dbReference type="InterPro" id="IPR002048">
    <property type="entry name" value="EF_hand_dom"/>
</dbReference>
<dbReference type="SUPFAM" id="SSF81324">
    <property type="entry name" value="Voltage-gated potassium channels"/>
    <property type="match status" value="1"/>
</dbReference>
<organism evidence="9 10">
    <name type="scientific">Durusdinium trenchii</name>
    <dbReference type="NCBI Taxonomy" id="1381693"/>
    <lineage>
        <taxon>Eukaryota</taxon>
        <taxon>Sar</taxon>
        <taxon>Alveolata</taxon>
        <taxon>Dinophyceae</taxon>
        <taxon>Suessiales</taxon>
        <taxon>Symbiodiniaceae</taxon>
        <taxon>Durusdinium</taxon>
    </lineage>
</organism>